<sequence>MEKTRGKTPNMSLPIFIKIFFLALLGVAFSLNIFNLGVKYTSSTVTAAMTNALPVVTFAIAVLLRIESVKPKEAPGTAKIVGIVLCLAGVLVLAFYEGPHIKPVSQLRPILHGSNTKHQYHSKREWIMGTFILIIFAISCSLWMIFQGHLLNQYPSKLMFSTTCNFLGTIQSFFVALLAERDFNKWKLHFDNGLLGVSYTGIFVSGISFYLQVWCIERRGAVFVTVWQPLSLLITLDPSKYLDP</sequence>
<feature type="transmembrane region" description="Helical" evidence="6">
    <location>
        <begin position="76"/>
        <end position="96"/>
    </location>
</feature>
<comment type="subcellular location">
    <subcellularLocation>
        <location evidence="1 6">Membrane</location>
        <topology evidence="1 6">Multi-pass membrane protein</topology>
    </subcellularLocation>
</comment>
<keyword evidence="5 6" id="KW-0472">Membrane</keyword>
<organism evidence="8 9">
    <name type="scientific">Rhynchospora tenuis</name>
    <dbReference type="NCBI Taxonomy" id="198213"/>
    <lineage>
        <taxon>Eukaryota</taxon>
        <taxon>Viridiplantae</taxon>
        <taxon>Streptophyta</taxon>
        <taxon>Embryophyta</taxon>
        <taxon>Tracheophyta</taxon>
        <taxon>Spermatophyta</taxon>
        <taxon>Magnoliopsida</taxon>
        <taxon>Liliopsida</taxon>
        <taxon>Poales</taxon>
        <taxon>Cyperaceae</taxon>
        <taxon>Cyperoideae</taxon>
        <taxon>Rhynchosporeae</taxon>
        <taxon>Rhynchospora</taxon>
    </lineage>
</organism>
<gene>
    <name evidence="8" type="ORF">LUZ61_007333</name>
</gene>
<feature type="transmembrane region" description="Helical" evidence="6">
    <location>
        <begin position="126"/>
        <end position="146"/>
    </location>
</feature>
<proteinExistence type="inferred from homology"/>
<reference evidence="8 9" key="1">
    <citation type="journal article" date="2022" name="Cell">
        <title>Repeat-based holocentromeres influence genome architecture and karyotype evolution.</title>
        <authorList>
            <person name="Hofstatter P.G."/>
            <person name="Thangavel G."/>
            <person name="Lux T."/>
            <person name="Neumann P."/>
            <person name="Vondrak T."/>
            <person name="Novak P."/>
            <person name="Zhang M."/>
            <person name="Costa L."/>
            <person name="Castellani M."/>
            <person name="Scott A."/>
            <person name="Toegelov H."/>
            <person name="Fuchs J."/>
            <person name="Mata-Sucre Y."/>
            <person name="Dias Y."/>
            <person name="Vanzela A.L.L."/>
            <person name="Huettel B."/>
            <person name="Almeida C.C.S."/>
            <person name="Simkova H."/>
            <person name="Souza G."/>
            <person name="Pedrosa-Harand A."/>
            <person name="Macas J."/>
            <person name="Mayer K.F.X."/>
            <person name="Houben A."/>
            <person name="Marques A."/>
        </authorList>
    </citation>
    <scope>NUCLEOTIDE SEQUENCE [LARGE SCALE GENOMIC DNA]</scope>
    <source>
        <strain evidence="8">RhyTen1mFocal</strain>
    </source>
</reference>
<feature type="transmembrane region" description="Helical" evidence="6">
    <location>
        <begin position="12"/>
        <end position="34"/>
    </location>
</feature>
<evidence type="ECO:0000256" key="3">
    <source>
        <dbReference type="ARBA" id="ARBA00022692"/>
    </source>
</evidence>
<evidence type="ECO:0000259" key="7">
    <source>
        <dbReference type="Pfam" id="PF00892"/>
    </source>
</evidence>
<evidence type="ECO:0000256" key="6">
    <source>
        <dbReference type="RuleBase" id="RU363077"/>
    </source>
</evidence>
<dbReference type="PANTHER" id="PTHR31218">
    <property type="entry name" value="WAT1-RELATED PROTEIN"/>
    <property type="match status" value="1"/>
</dbReference>
<dbReference type="GO" id="GO:0022857">
    <property type="term" value="F:transmembrane transporter activity"/>
    <property type="evidence" value="ECO:0007669"/>
    <property type="project" value="InterPro"/>
</dbReference>
<dbReference type="GO" id="GO:0016020">
    <property type="term" value="C:membrane"/>
    <property type="evidence" value="ECO:0007669"/>
    <property type="project" value="UniProtKB-SubCell"/>
</dbReference>
<accession>A0AAD5ZTG3</accession>
<keyword evidence="4 6" id="KW-1133">Transmembrane helix</keyword>
<dbReference type="EMBL" id="JAMRDG010000001">
    <property type="protein sequence ID" value="KAJ3703628.1"/>
    <property type="molecule type" value="Genomic_DNA"/>
</dbReference>
<dbReference type="SUPFAM" id="SSF103481">
    <property type="entry name" value="Multidrug resistance efflux transporter EmrE"/>
    <property type="match status" value="1"/>
</dbReference>
<evidence type="ECO:0000256" key="5">
    <source>
        <dbReference type="ARBA" id="ARBA00023136"/>
    </source>
</evidence>
<feature type="transmembrane region" description="Helical" evidence="6">
    <location>
        <begin position="40"/>
        <end position="64"/>
    </location>
</feature>
<dbReference type="InterPro" id="IPR030184">
    <property type="entry name" value="WAT1-related"/>
</dbReference>
<feature type="transmembrane region" description="Helical" evidence="6">
    <location>
        <begin position="194"/>
        <end position="211"/>
    </location>
</feature>
<evidence type="ECO:0000256" key="1">
    <source>
        <dbReference type="ARBA" id="ARBA00004141"/>
    </source>
</evidence>
<dbReference type="InterPro" id="IPR037185">
    <property type="entry name" value="EmrE-like"/>
</dbReference>
<name>A0AAD5ZTG3_9POAL</name>
<evidence type="ECO:0000256" key="2">
    <source>
        <dbReference type="ARBA" id="ARBA00007635"/>
    </source>
</evidence>
<comment type="similarity">
    <text evidence="2 6">Belongs to the drug/metabolite transporter (DMT) superfamily. Plant drug/metabolite exporter (P-DME) (TC 2.A.7.4) family.</text>
</comment>
<keyword evidence="9" id="KW-1185">Reference proteome</keyword>
<dbReference type="AlphaFoldDB" id="A0AAD5ZTG3"/>
<comment type="caution">
    <text evidence="8">The sequence shown here is derived from an EMBL/GenBank/DDBJ whole genome shotgun (WGS) entry which is preliminary data.</text>
</comment>
<evidence type="ECO:0000313" key="9">
    <source>
        <dbReference type="Proteomes" id="UP001210211"/>
    </source>
</evidence>
<evidence type="ECO:0000313" key="8">
    <source>
        <dbReference type="EMBL" id="KAJ3703628.1"/>
    </source>
</evidence>
<feature type="domain" description="EamA" evidence="7">
    <location>
        <begin position="7"/>
        <end position="94"/>
    </location>
</feature>
<dbReference type="Pfam" id="PF00892">
    <property type="entry name" value="EamA"/>
    <property type="match status" value="1"/>
</dbReference>
<dbReference type="InterPro" id="IPR000620">
    <property type="entry name" value="EamA_dom"/>
</dbReference>
<keyword evidence="3 6" id="KW-0812">Transmembrane</keyword>
<dbReference type="Proteomes" id="UP001210211">
    <property type="component" value="Unassembled WGS sequence"/>
</dbReference>
<evidence type="ECO:0000256" key="4">
    <source>
        <dbReference type="ARBA" id="ARBA00022989"/>
    </source>
</evidence>
<feature type="transmembrane region" description="Helical" evidence="6">
    <location>
        <begin position="158"/>
        <end position="179"/>
    </location>
</feature>
<protein>
    <recommendedName>
        <fullName evidence="6">WAT1-related protein</fullName>
    </recommendedName>
</protein>